<name>A0A834VH37_SARSC</name>
<feature type="chain" id="PRO_5038259556" evidence="1">
    <location>
        <begin position="39"/>
        <end position="144"/>
    </location>
</feature>
<dbReference type="AlphaFoldDB" id="A0A834VH37"/>
<feature type="signal peptide" evidence="1">
    <location>
        <begin position="1"/>
        <end position="38"/>
    </location>
</feature>
<organism evidence="2">
    <name type="scientific">Sarcoptes scabiei</name>
    <name type="common">Itch mite</name>
    <name type="synonym">Acarus scabiei</name>
    <dbReference type="NCBI Taxonomy" id="52283"/>
    <lineage>
        <taxon>Eukaryota</taxon>
        <taxon>Metazoa</taxon>
        <taxon>Ecdysozoa</taxon>
        <taxon>Arthropoda</taxon>
        <taxon>Chelicerata</taxon>
        <taxon>Arachnida</taxon>
        <taxon>Acari</taxon>
        <taxon>Acariformes</taxon>
        <taxon>Sarcoptiformes</taxon>
        <taxon>Astigmata</taxon>
        <taxon>Psoroptidia</taxon>
        <taxon>Sarcoptoidea</taxon>
        <taxon>Sarcoptidae</taxon>
        <taxon>Sarcoptinae</taxon>
        <taxon>Sarcoptes</taxon>
    </lineage>
</organism>
<evidence type="ECO:0000256" key="1">
    <source>
        <dbReference type="SAM" id="SignalP"/>
    </source>
</evidence>
<reference evidence="2" key="2">
    <citation type="submission" date="2020-01" db="EMBL/GenBank/DDBJ databases">
        <authorList>
            <person name="Korhonen P.K.K."/>
            <person name="Guangxu M.G."/>
            <person name="Wang T.W."/>
            <person name="Stroehlein A.J.S."/>
            <person name="Young N.D."/>
            <person name="Ang C.-S.A."/>
            <person name="Fernando D.W.F."/>
            <person name="Lu H.L."/>
            <person name="Taylor S.T."/>
            <person name="Ehtesham M.E.M."/>
            <person name="Najaraj S.H.N."/>
            <person name="Harsha G.H.G."/>
            <person name="Madugundu A.M."/>
            <person name="Renuse S.R."/>
            <person name="Holt D.H."/>
            <person name="Pandey A.P."/>
            <person name="Papenfuss A.P."/>
            <person name="Gasser R.B.G."/>
            <person name="Fischer K.F."/>
        </authorList>
    </citation>
    <scope>NUCLEOTIDE SEQUENCE</scope>
    <source>
        <strain evidence="2">SSS_KF_BRIS2020</strain>
    </source>
</reference>
<evidence type="ECO:0000313" key="2">
    <source>
        <dbReference type="EMBL" id="KAF7496606.1"/>
    </source>
</evidence>
<proteinExistence type="predicted"/>
<keyword evidence="4" id="KW-1185">Reference proteome</keyword>
<evidence type="ECO:0000313" key="3">
    <source>
        <dbReference type="EnsemblMetazoa" id="KAF7496606.1"/>
    </source>
</evidence>
<dbReference type="Proteomes" id="UP000070412">
    <property type="component" value="Unassembled WGS sequence"/>
</dbReference>
<protein>
    <submittedName>
        <fullName evidence="2 3">Uncharacterized protein</fullName>
    </submittedName>
</protein>
<keyword evidence="1" id="KW-0732">Signal</keyword>
<sequence length="144" mass="16639">MFRWSEVFDMFPKSSKKIFLLLLCVLLLSVIFLPKCEAGKKKMMKKLKKLAMMALMAQSQKKILLPLPLPLPVPVPVVHRKQKIYIQPYPESYGSNNNNGYENAYGSSMIHSIKADDFKTNGHSRRYNNYRENNNLMNFSGDGY</sequence>
<reference evidence="4" key="1">
    <citation type="journal article" date="2020" name="PLoS Negl. Trop. Dis.">
        <title>High-quality nuclear genome for Sarcoptes scabiei-A critical resource for a neglected parasite.</title>
        <authorList>
            <person name="Korhonen P.K."/>
            <person name="Gasser R.B."/>
            <person name="Ma G."/>
            <person name="Wang T."/>
            <person name="Stroehlein A.J."/>
            <person name="Young N.D."/>
            <person name="Ang C.S."/>
            <person name="Fernando D.D."/>
            <person name="Lu H.C."/>
            <person name="Taylor S."/>
            <person name="Reynolds S.L."/>
            <person name="Mofiz E."/>
            <person name="Najaraj S.H."/>
            <person name="Gowda H."/>
            <person name="Madugundu A."/>
            <person name="Renuse S."/>
            <person name="Holt D."/>
            <person name="Pandey A."/>
            <person name="Papenfuss A.T."/>
            <person name="Fischer K."/>
        </authorList>
    </citation>
    <scope>NUCLEOTIDE SEQUENCE [LARGE SCALE GENOMIC DNA]</scope>
</reference>
<dbReference type="EnsemblMetazoa" id="SSS_4703s_mrna">
    <property type="protein sequence ID" value="KAF7496606.1"/>
    <property type="gene ID" value="SSS_4703"/>
</dbReference>
<gene>
    <name evidence="2" type="ORF">SSS_4703</name>
</gene>
<evidence type="ECO:0000313" key="4">
    <source>
        <dbReference type="Proteomes" id="UP000070412"/>
    </source>
</evidence>
<dbReference type="EMBL" id="WVUK01000003">
    <property type="protein sequence ID" value="KAF7496606.1"/>
    <property type="molecule type" value="Genomic_DNA"/>
</dbReference>
<reference evidence="3" key="3">
    <citation type="submission" date="2022-06" db="UniProtKB">
        <authorList>
            <consortium name="EnsemblMetazoa"/>
        </authorList>
    </citation>
    <scope>IDENTIFICATION</scope>
</reference>
<accession>A0A834VH37</accession>